<evidence type="ECO:0000313" key="2">
    <source>
        <dbReference type="EMBL" id="KIM61046.1"/>
    </source>
</evidence>
<dbReference type="OrthoDB" id="2691029at2759"/>
<organism evidence="2 3">
    <name type="scientific">Scleroderma citrinum Foug A</name>
    <dbReference type="NCBI Taxonomy" id="1036808"/>
    <lineage>
        <taxon>Eukaryota</taxon>
        <taxon>Fungi</taxon>
        <taxon>Dikarya</taxon>
        <taxon>Basidiomycota</taxon>
        <taxon>Agaricomycotina</taxon>
        <taxon>Agaricomycetes</taxon>
        <taxon>Agaricomycetidae</taxon>
        <taxon>Boletales</taxon>
        <taxon>Sclerodermatineae</taxon>
        <taxon>Sclerodermataceae</taxon>
        <taxon>Scleroderma</taxon>
    </lineage>
</organism>
<dbReference type="InParanoid" id="A0A0C3DYU8"/>
<gene>
    <name evidence="2" type="ORF">SCLCIDRAFT_921231</name>
</gene>
<protein>
    <recommendedName>
        <fullName evidence="1">Heterokaryon incompatibility domain-containing protein</fullName>
    </recommendedName>
</protein>
<dbReference type="InterPro" id="IPR010730">
    <property type="entry name" value="HET"/>
</dbReference>
<dbReference type="PANTHER" id="PTHR10622:SF10">
    <property type="entry name" value="HET DOMAIN-CONTAINING PROTEIN"/>
    <property type="match status" value="1"/>
</dbReference>
<accession>A0A0C3DYU8</accession>
<dbReference type="STRING" id="1036808.A0A0C3DYU8"/>
<dbReference type="Pfam" id="PF06985">
    <property type="entry name" value="HET"/>
    <property type="match status" value="1"/>
</dbReference>
<dbReference type="Proteomes" id="UP000053989">
    <property type="component" value="Unassembled WGS sequence"/>
</dbReference>
<reference evidence="3" key="2">
    <citation type="submission" date="2015-01" db="EMBL/GenBank/DDBJ databases">
        <title>Evolutionary Origins and Diversification of the Mycorrhizal Mutualists.</title>
        <authorList>
            <consortium name="DOE Joint Genome Institute"/>
            <consortium name="Mycorrhizal Genomics Consortium"/>
            <person name="Kohler A."/>
            <person name="Kuo A."/>
            <person name="Nagy L.G."/>
            <person name="Floudas D."/>
            <person name="Copeland A."/>
            <person name="Barry K.W."/>
            <person name="Cichocki N."/>
            <person name="Veneault-Fourrey C."/>
            <person name="LaButti K."/>
            <person name="Lindquist E.A."/>
            <person name="Lipzen A."/>
            <person name="Lundell T."/>
            <person name="Morin E."/>
            <person name="Murat C."/>
            <person name="Riley R."/>
            <person name="Ohm R."/>
            <person name="Sun H."/>
            <person name="Tunlid A."/>
            <person name="Henrissat B."/>
            <person name="Grigoriev I.V."/>
            <person name="Hibbett D.S."/>
            <person name="Martin F."/>
        </authorList>
    </citation>
    <scope>NUCLEOTIDE SEQUENCE [LARGE SCALE GENOMIC DNA]</scope>
    <source>
        <strain evidence="3">Foug A</strain>
    </source>
</reference>
<proteinExistence type="predicted"/>
<name>A0A0C3DYU8_9AGAM</name>
<evidence type="ECO:0000313" key="3">
    <source>
        <dbReference type="Proteomes" id="UP000053989"/>
    </source>
</evidence>
<sequence>MELTDGITKLQSFCKAAKERGYRWAWSDTCCIDKESSAELQEAIGSMFGWYRRSALTIVHLADVSDHAAPLYNSVWFERGWTLQELLAPRSILFFTQDWSLYGDHWSSNHKEDADVLAKLGMVTNIAPHYLTDFHPGTEDARSRLQWASTRHTTRPEDMAYSLFGVFNLHLPVLYGEPKENSLGRLLAEIISQSGDVSILDWVGEASPYHSCFPAHISVYQTPPYMFSHTEQVRSPISNTTTTHEQIAEALDLLSTSDTPQWIGRRLKLPCITHRVTTIRLKGTLERTGQYVHHIQAEGLAPLKIVTMVKFREVPRIKFPYILVRPWHAKLIGSSAEVDGLASEKLAMMLAQPFNALLLEELPQNEYRRIASSSVIVACLADTACIHRSNVQTLNVV</sequence>
<evidence type="ECO:0000259" key="1">
    <source>
        <dbReference type="Pfam" id="PF06985"/>
    </source>
</evidence>
<dbReference type="PANTHER" id="PTHR10622">
    <property type="entry name" value="HET DOMAIN-CONTAINING PROTEIN"/>
    <property type="match status" value="1"/>
</dbReference>
<dbReference type="AlphaFoldDB" id="A0A0C3DYU8"/>
<feature type="domain" description="Heterokaryon incompatibility" evidence="1">
    <location>
        <begin position="9"/>
        <end position="67"/>
    </location>
</feature>
<dbReference type="EMBL" id="KN822056">
    <property type="protein sequence ID" value="KIM61046.1"/>
    <property type="molecule type" value="Genomic_DNA"/>
</dbReference>
<keyword evidence="3" id="KW-1185">Reference proteome</keyword>
<reference evidence="2 3" key="1">
    <citation type="submission" date="2014-04" db="EMBL/GenBank/DDBJ databases">
        <authorList>
            <consortium name="DOE Joint Genome Institute"/>
            <person name="Kuo A."/>
            <person name="Kohler A."/>
            <person name="Nagy L.G."/>
            <person name="Floudas D."/>
            <person name="Copeland A."/>
            <person name="Barry K.W."/>
            <person name="Cichocki N."/>
            <person name="Veneault-Fourrey C."/>
            <person name="LaButti K."/>
            <person name="Lindquist E.A."/>
            <person name="Lipzen A."/>
            <person name="Lundell T."/>
            <person name="Morin E."/>
            <person name="Murat C."/>
            <person name="Sun H."/>
            <person name="Tunlid A."/>
            <person name="Henrissat B."/>
            <person name="Grigoriev I.V."/>
            <person name="Hibbett D.S."/>
            <person name="Martin F."/>
            <person name="Nordberg H.P."/>
            <person name="Cantor M.N."/>
            <person name="Hua S.X."/>
        </authorList>
    </citation>
    <scope>NUCLEOTIDE SEQUENCE [LARGE SCALE GENOMIC DNA]</scope>
    <source>
        <strain evidence="2 3">Foug A</strain>
    </source>
</reference>
<dbReference type="HOGENOM" id="CLU_000288_138_6_1"/>